<feature type="region of interest" description="Disordered" evidence="1">
    <location>
        <begin position="514"/>
        <end position="570"/>
    </location>
</feature>
<comment type="caution">
    <text evidence="3">The sequence shown here is derived from an EMBL/GenBank/DDBJ whole genome shotgun (WGS) entry which is preliminary data.</text>
</comment>
<dbReference type="AlphaFoldDB" id="A0A315XWL9"/>
<feature type="region of interest" description="Disordered" evidence="1">
    <location>
        <begin position="155"/>
        <end position="296"/>
    </location>
</feature>
<protein>
    <submittedName>
        <fullName evidence="3">Uncharacterized protein</fullName>
    </submittedName>
</protein>
<feature type="region of interest" description="Disordered" evidence="1">
    <location>
        <begin position="58"/>
        <end position="97"/>
    </location>
</feature>
<dbReference type="OrthoDB" id="1821690at2"/>
<reference evidence="3 4" key="1">
    <citation type="submission" date="2018-05" db="EMBL/GenBank/DDBJ databases">
        <title>The Hungate 1000. A catalogue of reference genomes from the rumen microbiome.</title>
        <authorList>
            <person name="Kelly W."/>
        </authorList>
    </citation>
    <scope>NUCLEOTIDE SEQUENCE [LARGE SCALE GENOMIC DNA]</scope>
    <source>
        <strain evidence="3 4">SAb67</strain>
    </source>
</reference>
<proteinExistence type="predicted"/>
<feature type="region of interest" description="Disordered" evidence="1">
    <location>
        <begin position="1"/>
        <end position="40"/>
    </location>
</feature>
<name>A0A315XWL9_RUMFL</name>
<evidence type="ECO:0000313" key="3">
    <source>
        <dbReference type="EMBL" id="PWJ11530.1"/>
    </source>
</evidence>
<dbReference type="InterPro" id="IPR052293">
    <property type="entry name" value="SRRP"/>
</dbReference>
<feature type="region of interest" description="Disordered" evidence="1">
    <location>
        <begin position="438"/>
        <end position="459"/>
    </location>
</feature>
<feature type="compositionally biased region" description="Low complexity" evidence="1">
    <location>
        <begin position="84"/>
        <end position="97"/>
    </location>
</feature>
<feature type="compositionally biased region" description="Basic and acidic residues" evidence="1">
    <location>
        <begin position="170"/>
        <end position="296"/>
    </location>
</feature>
<keyword evidence="2" id="KW-1133">Transmembrane helix</keyword>
<feature type="compositionally biased region" description="Acidic residues" evidence="1">
    <location>
        <begin position="383"/>
        <end position="393"/>
    </location>
</feature>
<feature type="transmembrane region" description="Helical" evidence="2">
    <location>
        <begin position="594"/>
        <end position="616"/>
    </location>
</feature>
<dbReference type="PANTHER" id="PTHR12239:SF41">
    <property type="entry name" value="MEMBRANE ASSOCIATED PROTEIN, PUTATIVE-RELATED"/>
    <property type="match status" value="1"/>
</dbReference>
<dbReference type="RefSeq" id="WP_109727040.1">
    <property type="nucleotide sequence ID" value="NZ_QGDI01000009.1"/>
</dbReference>
<sequence length="801" mass="89161">MAIRKDLDDMLNSLMDGGGSSSTPARSHTTPRAVRKSRFDNMSVDDLLHALEEEKHHIEDEQPVIPDNAPPASWEFAPPTHEFAPSPESIAPEESPAEEVPNIIAEVMHTEPTAEMTRVFDTVPVSEELPKPAKKKKIVITGELPDYEALRRQEFEREQQAQRAAEAAAEEARAAERARRAAEAAAERQRLAEEAEKRRLAQEEAERQRRLAEEAEQARLAEEAEKRRLAQEEAEKQRRLAEEAEQARLAEEAEKRRLAEEEAERQRRLAEEAEQARLAEEAEKRRLAEEEAERQRRIEEMKRLAEAAEEKAPAPVTFTEETIVNSSAEEAVDAAIEALGEAAAAPAEEMAEAAAETAKPKKISLFKKLKNKGKDEPKPDTEAAPEDGLFEPAEEPSATDLIDAAIAAIHDEEVSHESDPVGSMLENIREDAAEAIADMNETKAEEPENTSSEPLIMSDEDIISGLTPDLKERFDALPADKQQQVIEMRRAQMGAIAPPIVIDEPEEDILPDEDIAPEEPETAEKAEETAPEKPEDEEKPAEAAPVKEEKPKGKVTSALERILDEDPDELIAQRRENVESSSDEPAKDPNRKKLLYTILGVVMTAFAIIGIIATVFKGIGLARSFTSGEVKKDSFTQMVYPAVIMDIEPFSDPSQLTSEQIVTATIWSIIMDDSKISKYDATLDTVTIPDVDVEKYAVELFGENIPQFNHCTVGPVESRFYYSDGAYNVKVKPITHTYAPEVKSIVKNGSEYTLTVDYIAELPTWMEKNVAKQAEYKLTEKEDGTFRFNSMKIISVNSGNI</sequence>
<accession>A0A315XWL9</accession>
<keyword evidence="2" id="KW-0812">Transmembrane</keyword>
<dbReference type="EMBL" id="QGDI01000009">
    <property type="protein sequence ID" value="PWJ11530.1"/>
    <property type="molecule type" value="Genomic_DNA"/>
</dbReference>
<gene>
    <name evidence="3" type="ORF">IE37_02293</name>
</gene>
<feature type="compositionally biased region" description="Basic and acidic residues" evidence="1">
    <location>
        <begin position="372"/>
        <end position="381"/>
    </location>
</feature>
<feature type="compositionally biased region" description="Basic and acidic residues" evidence="1">
    <location>
        <begin position="522"/>
        <end position="533"/>
    </location>
</feature>
<keyword evidence="2" id="KW-0472">Membrane</keyword>
<evidence type="ECO:0000256" key="2">
    <source>
        <dbReference type="SAM" id="Phobius"/>
    </source>
</evidence>
<dbReference type="PANTHER" id="PTHR12239">
    <property type="entry name" value="PROTEIN CBG20215-RELATED"/>
    <property type="match status" value="1"/>
</dbReference>
<evidence type="ECO:0000313" key="4">
    <source>
        <dbReference type="Proteomes" id="UP000245720"/>
    </source>
</evidence>
<feature type="region of interest" description="Disordered" evidence="1">
    <location>
        <begin position="368"/>
        <end position="393"/>
    </location>
</feature>
<feature type="compositionally biased region" description="Polar residues" evidence="1">
    <location>
        <begin position="21"/>
        <end position="30"/>
    </location>
</feature>
<evidence type="ECO:0000256" key="1">
    <source>
        <dbReference type="SAM" id="MobiDB-lite"/>
    </source>
</evidence>
<organism evidence="3 4">
    <name type="scientific">Ruminococcus flavefaciens</name>
    <dbReference type="NCBI Taxonomy" id="1265"/>
    <lineage>
        <taxon>Bacteria</taxon>
        <taxon>Bacillati</taxon>
        <taxon>Bacillota</taxon>
        <taxon>Clostridia</taxon>
        <taxon>Eubacteriales</taxon>
        <taxon>Oscillospiraceae</taxon>
        <taxon>Ruminococcus</taxon>
    </lineage>
</organism>
<dbReference type="Proteomes" id="UP000245720">
    <property type="component" value="Unassembled WGS sequence"/>
</dbReference>